<name>A0AA38CDH3_TAXCH</name>
<dbReference type="EMBL" id="JAHRHJ020000011">
    <property type="protein sequence ID" value="KAH9295669.1"/>
    <property type="molecule type" value="Genomic_DNA"/>
</dbReference>
<sequence length="52" mass="5852">TPARDLPTNVRLFSRRSGQVRSLRPSKGPQQNYVHSGLSDRSAGIRFGKDRQ</sequence>
<comment type="caution">
    <text evidence="2">The sequence shown here is derived from an EMBL/GenBank/DDBJ whole genome shotgun (WGS) entry which is preliminary data.</text>
</comment>
<reference evidence="2 3" key="1">
    <citation type="journal article" date="2021" name="Nat. Plants">
        <title>The Taxus genome provides insights into paclitaxel biosynthesis.</title>
        <authorList>
            <person name="Xiong X."/>
            <person name="Gou J."/>
            <person name="Liao Q."/>
            <person name="Li Y."/>
            <person name="Zhou Q."/>
            <person name="Bi G."/>
            <person name="Li C."/>
            <person name="Du R."/>
            <person name="Wang X."/>
            <person name="Sun T."/>
            <person name="Guo L."/>
            <person name="Liang H."/>
            <person name="Lu P."/>
            <person name="Wu Y."/>
            <person name="Zhang Z."/>
            <person name="Ro D.K."/>
            <person name="Shang Y."/>
            <person name="Huang S."/>
            <person name="Yan J."/>
        </authorList>
    </citation>
    <scope>NUCLEOTIDE SEQUENCE [LARGE SCALE GENOMIC DNA]</scope>
    <source>
        <strain evidence="2">Ta-2019</strain>
    </source>
</reference>
<feature type="non-terminal residue" evidence="2">
    <location>
        <position position="1"/>
    </location>
</feature>
<evidence type="ECO:0000313" key="3">
    <source>
        <dbReference type="Proteomes" id="UP000824469"/>
    </source>
</evidence>
<protein>
    <submittedName>
        <fullName evidence="2">Uncharacterized protein</fullName>
    </submittedName>
</protein>
<evidence type="ECO:0000256" key="1">
    <source>
        <dbReference type="SAM" id="MobiDB-lite"/>
    </source>
</evidence>
<feature type="region of interest" description="Disordered" evidence="1">
    <location>
        <begin position="1"/>
        <end position="52"/>
    </location>
</feature>
<organism evidence="2 3">
    <name type="scientific">Taxus chinensis</name>
    <name type="common">Chinese yew</name>
    <name type="synonym">Taxus wallichiana var. chinensis</name>
    <dbReference type="NCBI Taxonomy" id="29808"/>
    <lineage>
        <taxon>Eukaryota</taxon>
        <taxon>Viridiplantae</taxon>
        <taxon>Streptophyta</taxon>
        <taxon>Embryophyta</taxon>
        <taxon>Tracheophyta</taxon>
        <taxon>Spermatophyta</taxon>
        <taxon>Pinopsida</taxon>
        <taxon>Pinidae</taxon>
        <taxon>Conifers II</taxon>
        <taxon>Cupressales</taxon>
        <taxon>Taxaceae</taxon>
        <taxon>Taxus</taxon>
    </lineage>
</organism>
<dbReference type="AlphaFoldDB" id="A0AA38CDH3"/>
<evidence type="ECO:0000313" key="2">
    <source>
        <dbReference type="EMBL" id="KAH9295669.1"/>
    </source>
</evidence>
<dbReference type="Proteomes" id="UP000824469">
    <property type="component" value="Unassembled WGS sequence"/>
</dbReference>
<gene>
    <name evidence="2" type="ORF">KI387_039257</name>
</gene>
<keyword evidence="3" id="KW-1185">Reference proteome</keyword>
<accession>A0AA38CDH3</accession>
<feature type="non-terminal residue" evidence="2">
    <location>
        <position position="52"/>
    </location>
</feature>
<proteinExistence type="predicted"/>